<name>A0A916TSQ1_9SPHN</name>
<dbReference type="Pfam" id="PF13469">
    <property type="entry name" value="Sulfotransfer_3"/>
    <property type="match status" value="1"/>
</dbReference>
<dbReference type="InterPro" id="IPR052736">
    <property type="entry name" value="Stf3_sulfotransferase"/>
</dbReference>
<evidence type="ECO:0000313" key="1">
    <source>
        <dbReference type="EMBL" id="GGC03571.1"/>
    </source>
</evidence>
<proteinExistence type="predicted"/>
<keyword evidence="2" id="KW-1185">Reference proteome</keyword>
<dbReference type="RefSeq" id="WP_188771567.1">
    <property type="nucleotide sequence ID" value="NZ_BMHK01000013.1"/>
</dbReference>
<dbReference type="Proteomes" id="UP000608154">
    <property type="component" value="Unassembled WGS sequence"/>
</dbReference>
<dbReference type="EMBL" id="BMHK01000013">
    <property type="protein sequence ID" value="GGC03571.1"/>
    <property type="molecule type" value="Genomic_DNA"/>
</dbReference>
<dbReference type="PANTHER" id="PTHR36451">
    <property type="entry name" value="PAPS-DEPENDENT SULFOTRANSFERASE STF3"/>
    <property type="match status" value="1"/>
</dbReference>
<accession>A0A916TSQ1</accession>
<evidence type="ECO:0008006" key="3">
    <source>
        <dbReference type="Google" id="ProtNLM"/>
    </source>
</evidence>
<dbReference type="AlphaFoldDB" id="A0A916TSQ1"/>
<dbReference type="SUPFAM" id="SSF52540">
    <property type="entry name" value="P-loop containing nucleoside triphosphate hydrolases"/>
    <property type="match status" value="1"/>
</dbReference>
<evidence type="ECO:0000313" key="2">
    <source>
        <dbReference type="Proteomes" id="UP000608154"/>
    </source>
</evidence>
<dbReference type="Gene3D" id="3.40.50.300">
    <property type="entry name" value="P-loop containing nucleotide triphosphate hydrolases"/>
    <property type="match status" value="1"/>
</dbReference>
<protein>
    <recommendedName>
        <fullName evidence="3">Sulfotransferase</fullName>
    </recommendedName>
</protein>
<reference evidence="1" key="1">
    <citation type="journal article" date="2014" name="Int. J. Syst. Evol. Microbiol.">
        <title>Complete genome sequence of Corynebacterium casei LMG S-19264T (=DSM 44701T), isolated from a smear-ripened cheese.</title>
        <authorList>
            <consortium name="US DOE Joint Genome Institute (JGI-PGF)"/>
            <person name="Walter F."/>
            <person name="Albersmeier A."/>
            <person name="Kalinowski J."/>
            <person name="Ruckert C."/>
        </authorList>
    </citation>
    <scope>NUCLEOTIDE SEQUENCE</scope>
    <source>
        <strain evidence="1">CGMCC 1.15095</strain>
    </source>
</reference>
<reference evidence="1" key="2">
    <citation type="submission" date="2020-09" db="EMBL/GenBank/DDBJ databases">
        <authorList>
            <person name="Sun Q."/>
            <person name="Zhou Y."/>
        </authorList>
    </citation>
    <scope>NUCLEOTIDE SEQUENCE</scope>
    <source>
        <strain evidence="1">CGMCC 1.15095</strain>
    </source>
</reference>
<sequence>MSSQATVDSGSLLTPEAMLAASTERTGLSDFGDPSFREGLDLLLSDIRMLDLDSACAQASAYRIGQSLDTRALAVQGFKARPEVLKSAIRQPIVIAGLVRSGTTALHLLMSLDPQFQGPEHWLTVYPMPRPPRDTWDDIPGYCAEKTALDAFLAMSPEAADDHMMTAEGIEESLFILGSSFASNMWPSMWNVPNYDRWYRDRDDTDSYRWLADVLRLIGADDDRRWLLKNPTDLFSLEEVLNVFPDAMVIQTHRDPVDAMPSVSNLIFSARRAFCGDKADPADVGRREAEVWAQALARAEAVRAKSDNVFVDVEFRDFTRDQMTTIRSIYDQLGLALTAETAAAMQAWLDAHPRRAVQGAKHDPADFGLSKEGLAARFEAYRTRRGYV</sequence>
<dbReference type="PANTHER" id="PTHR36451:SF1">
    <property type="entry name" value="OMEGA-HYDROXY-BETA-DIHYDROMENAQUINONE-9 SULFOTRANSFERASE STF3"/>
    <property type="match status" value="1"/>
</dbReference>
<organism evidence="1 2">
    <name type="scientific">Novosphingobium endophyticum</name>
    <dbReference type="NCBI Taxonomy" id="1955250"/>
    <lineage>
        <taxon>Bacteria</taxon>
        <taxon>Pseudomonadati</taxon>
        <taxon>Pseudomonadota</taxon>
        <taxon>Alphaproteobacteria</taxon>
        <taxon>Sphingomonadales</taxon>
        <taxon>Sphingomonadaceae</taxon>
        <taxon>Novosphingobium</taxon>
    </lineage>
</organism>
<comment type="caution">
    <text evidence="1">The sequence shown here is derived from an EMBL/GenBank/DDBJ whole genome shotgun (WGS) entry which is preliminary data.</text>
</comment>
<dbReference type="InterPro" id="IPR027417">
    <property type="entry name" value="P-loop_NTPase"/>
</dbReference>
<gene>
    <name evidence="1" type="ORF">GCM10011494_22550</name>
</gene>